<evidence type="ECO:0000256" key="1">
    <source>
        <dbReference type="PROSITE-ProRule" id="PRU00023"/>
    </source>
</evidence>
<dbReference type="PROSITE" id="PS50297">
    <property type="entry name" value="ANK_REP_REGION"/>
    <property type="match status" value="1"/>
</dbReference>
<dbReference type="Proteomes" id="UP000515135">
    <property type="component" value="Unplaced"/>
</dbReference>
<evidence type="ECO:0000313" key="6">
    <source>
        <dbReference type="RefSeq" id="XP_019629525.1"/>
    </source>
</evidence>
<dbReference type="SUPFAM" id="SSF54236">
    <property type="entry name" value="Ubiquitin-like"/>
    <property type="match status" value="1"/>
</dbReference>
<sequence length="654" mass="73041">MHHYTSILESGDRHLISSPCTSSVLIVTLETDPFGTMERSARGTRSKAPAKVWFHIFVKLPRGLMTSLRVHADMTVGEVQGMVEEASGIPCDVQKVTTSQNSGPDKELLLGQLGLRAGSTVSVCPDDRWRDVFGAAMVGDYRLVRRCLDGVAEGETRTNGRFCAMFLAAHRGHLDLLQKLLADGQDVNRKTTGGRSALLIAHARGHSQCVDVLLDQGADSSDLPSGQVQRASEVAPVEDKQQRAEEPPTFNRPSSSSTVGTQDETVTGDICKGKSQTNDSDAHESSSNGPSNVDLIAPPNGSNSQSTADSKRQNSPKEENVDSLQEVRGKIDNDDDFDREDNGHTDKVDRQKQLSRARSAGRRSSAPVVSLVNRPSSALVGRVKTWGGTPQPRVANLRRGSESSEADDSLAPLPGVTPRRHHPTTITADAASILKSMSSREEVEPIAPPNSPRHAFIGLDPACPPARPRPSLSGRRLTGLRRVSLPAAMPSGAKLPTTPSHNQKKTFDEWLEEVEERKKLEEEQKTWDRLQEMHEQALREDAKYKKRLSFDDWNKQKELEKIHKIEEQEEDKDRSHQKERRQKISAEEYQKWVLRKEQEELEKERQKQKEAEKDYQRWLKLKEELQEVEKKLGRVSLRPKSTQRRMSLQYAARS</sequence>
<proteinExistence type="predicted"/>
<feature type="repeat" description="ANK" evidence="1">
    <location>
        <begin position="193"/>
        <end position="225"/>
    </location>
</feature>
<feature type="coiled-coil region" evidence="2">
    <location>
        <begin position="589"/>
        <end position="628"/>
    </location>
</feature>
<dbReference type="PANTHER" id="PTHR22677">
    <property type="entry name" value="ANKYRIN REPEAT DOMAIN-CONTAINING PROTEIN 60"/>
    <property type="match status" value="1"/>
</dbReference>
<keyword evidence="1" id="KW-0040">ANK repeat</keyword>
<protein>
    <submittedName>
        <fullName evidence="6">Uncharacterized protein DDB_G0284459-like</fullName>
    </submittedName>
</protein>
<dbReference type="SMART" id="SM00248">
    <property type="entry name" value="ANK"/>
    <property type="match status" value="2"/>
</dbReference>
<dbReference type="InterPro" id="IPR000626">
    <property type="entry name" value="Ubiquitin-like_dom"/>
</dbReference>
<feature type="domain" description="Ubiquitin-like" evidence="4">
    <location>
        <begin position="54"/>
        <end position="123"/>
    </location>
</feature>
<feature type="region of interest" description="Disordered" evidence="3">
    <location>
        <begin position="220"/>
        <end position="370"/>
    </location>
</feature>
<evidence type="ECO:0000256" key="3">
    <source>
        <dbReference type="SAM" id="MobiDB-lite"/>
    </source>
</evidence>
<feature type="compositionally biased region" description="Basic and acidic residues" evidence="3">
    <location>
        <begin position="340"/>
        <end position="352"/>
    </location>
</feature>
<dbReference type="PANTHER" id="PTHR22677:SF4">
    <property type="entry name" value="USHER SYNDROME TYPE-1G PROTEIN-LIKE PROTEIN"/>
    <property type="match status" value="1"/>
</dbReference>
<dbReference type="InterPro" id="IPR039323">
    <property type="entry name" value="ANKRD_45/46/60"/>
</dbReference>
<feature type="compositionally biased region" description="Polar residues" evidence="3">
    <location>
        <begin position="220"/>
        <end position="230"/>
    </location>
</feature>
<feature type="region of interest" description="Disordered" evidence="3">
    <location>
        <begin position="562"/>
        <end position="583"/>
    </location>
</feature>
<organism evidence="5 6">
    <name type="scientific">Branchiostoma belcheri</name>
    <name type="common">Amphioxus</name>
    <dbReference type="NCBI Taxonomy" id="7741"/>
    <lineage>
        <taxon>Eukaryota</taxon>
        <taxon>Metazoa</taxon>
        <taxon>Chordata</taxon>
        <taxon>Cephalochordata</taxon>
        <taxon>Leptocardii</taxon>
        <taxon>Amphioxiformes</taxon>
        <taxon>Branchiostomatidae</taxon>
        <taxon>Branchiostoma</taxon>
    </lineage>
</organism>
<evidence type="ECO:0000259" key="4">
    <source>
        <dbReference type="PROSITE" id="PS50053"/>
    </source>
</evidence>
<dbReference type="PROSITE" id="PS50053">
    <property type="entry name" value="UBIQUITIN_2"/>
    <property type="match status" value="1"/>
</dbReference>
<evidence type="ECO:0000313" key="5">
    <source>
        <dbReference type="Proteomes" id="UP000515135"/>
    </source>
</evidence>
<feature type="compositionally biased region" description="Polar residues" evidence="3">
    <location>
        <begin position="251"/>
        <end position="265"/>
    </location>
</feature>
<dbReference type="OrthoDB" id="10258888at2759"/>
<dbReference type="Pfam" id="PF12796">
    <property type="entry name" value="Ank_2"/>
    <property type="match status" value="1"/>
</dbReference>
<feature type="compositionally biased region" description="Basic and acidic residues" evidence="3">
    <location>
        <begin position="309"/>
        <end position="332"/>
    </location>
</feature>
<dbReference type="InterPro" id="IPR036770">
    <property type="entry name" value="Ankyrin_rpt-contain_sf"/>
</dbReference>
<evidence type="ECO:0000256" key="2">
    <source>
        <dbReference type="SAM" id="Coils"/>
    </source>
</evidence>
<feature type="compositionally biased region" description="Polar residues" evidence="3">
    <location>
        <begin position="274"/>
        <end position="291"/>
    </location>
</feature>
<keyword evidence="5" id="KW-1185">Reference proteome</keyword>
<dbReference type="RefSeq" id="XP_019629525.1">
    <property type="nucleotide sequence ID" value="XM_019773966.1"/>
</dbReference>
<accession>A0A6P4YJD2</accession>
<keyword evidence="2" id="KW-0175">Coiled coil</keyword>
<dbReference type="Gene3D" id="1.25.40.20">
    <property type="entry name" value="Ankyrin repeat-containing domain"/>
    <property type="match status" value="1"/>
</dbReference>
<name>A0A6P4YJD2_BRABE</name>
<dbReference type="InterPro" id="IPR029071">
    <property type="entry name" value="Ubiquitin-like_domsf"/>
</dbReference>
<dbReference type="GeneID" id="109473857"/>
<dbReference type="AlphaFoldDB" id="A0A6P4YJD2"/>
<dbReference type="KEGG" id="bbel:109473857"/>
<dbReference type="InterPro" id="IPR002110">
    <property type="entry name" value="Ankyrin_rpt"/>
</dbReference>
<feature type="compositionally biased region" description="Basic and acidic residues" evidence="3">
    <location>
        <begin position="237"/>
        <end position="246"/>
    </location>
</feature>
<gene>
    <name evidence="6" type="primary">LOC109473857</name>
</gene>
<feature type="compositionally biased region" description="Low complexity" evidence="3">
    <location>
        <begin position="471"/>
        <end position="485"/>
    </location>
</feature>
<dbReference type="PROSITE" id="PS50088">
    <property type="entry name" value="ANK_REPEAT"/>
    <property type="match status" value="1"/>
</dbReference>
<feature type="region of interest" description="Disordered" evidence="3">
    <location>
        <begin position="438"/>
        <end position="504"/>
    </location>
</feature>
<feature type="region of interest" description="Disordered" evidence="3">
    <location>
        <begin position="382"/>
        <end position="425"/>
    </location>
</feature>
<reference evidence="6" key="1">
    <citation type="submission" date="2025-08" db="UniProtKB">
        <authorList>
            <consortium name="RefSeq"/>
        </authorList>
    </citation>
    <scope>IDENTIFICATION</scope>
    <source>
        <tissue evidence="6">Gonad</tissue>
    </source>
</reference>
<dbReference type="Gene3D" id="3.10.20.90">
    <property type="entry name" value="Phosphatidylinositol 3-kinase Catalytic Subunit, Chain A, domain 1"/>
    <property type="match status" value="1"/>
</dbReference>
<dbReference type="SUPFAM" id="SSF48403">
    <property type="entry name" value="Ankyrin repeat"/>
    <property type="match status" value="1"/>
</dbReference>